<evidence type="ECO:0000313" key="2">
    <source>
        <dbReference type="Proteomes" id="UP001428341"/>
    </source>
</evidence>
<dbReference type="GO" id="GO:0004222">
    <property type="term" value="F:metalloendopeptidase activity"/>
    <property type="evidence" value="ECO:0007669"/>
    <property type="project" value="InterPro"/>
</dbReference>
<protein>
    <submittedName>
        <fullName evidence="1">Uncharacterized protein</fullName>
    </submittedName>
</protein>
<reference evidence="1 2" key="1">
    <citation type="submission" date="2024-05" db="EMBL/GenBank/DDBJ databases">
        <title>Haplotype-resolved chromosome-level genome assembly of Huyou (Citrus changshanensis).</title>
        <authorList>
            <person name="Miao C."/>
            <person name="Chen W."/>
            <person name="Wu Y."/>
            <person name="Wang L."/>
            <person name="Zhao S."/>
            <person name="Grierson D."/>
            <person name="Xu C."/>
            <person name="Chen K."/>
        </authorList>
    </citation>
    <scope>NUCLEOTIDE SEQUENCE [LARGE SCALE GENOMIC DNA]</scope>
    <source>
        <strain evidence="1">01-14</strain>
        <tissue evidence="1">Leaf</tissue>
    </source>
</reference>
<gene>
    <name evidence="1" type="ORF">WN944_007457</name>
</gene>
<accession>A0AAP0MNQ7</accession>
<dbReference type="PANTHER" id="PTHR33471">
    <property type="entry name" value="ATP-DEPENDENT ZINC METALLOPROTEASE-RELATED"/>
    <property type="match status" value="1"/>
</dbReference>
<comment type="caution">
    <text evidence="1">The sequence shown here is derived from an EMBL/GenBank/DDBJ whole genome shotgun (WGS) entry which is preliminary data.</text>
</comment>
<dbReference type="Proteomes" id="UP001428341">
    <property type="component" value="Unassembled WGS sequence"/>
</dbReference>
<dbReference type="GO" id="GO:0004176">
    <property type="term" value="F:ATP-dependent peptidase activity"/>
    <property type="evidence" value="ECO:0007669"/>
    <property type="project" value="InterPro"/>
</dbReference>
<organism evidence="1 2">
    <name type="scientific">Citrus x changshan-huyou</name>
    <dbReference type="NCBI Taxonomy" id="2935761"/>
    <lineage>
        <taxon>Eukaryota</taxon>
        <taxon>Viridiplantae</taxon>
        <taxon>Streptophyta</taxon>
        <taxon>Embryophyta</taxon>
        <taxon>Tracheophyta</taxon>
        <taxon>Spermatophyta</taxon>
        <taxon>Magnoliopsida</taxon>
        <taxon>eudicotyledons</taxon>
        <taxon>Gunneridae</taxon>
        <taxon>Pentapetalae</taxon>
        <taxon>rosids</taxon>
        <taxon>malvids</taxon>
        <taxon>Sapindales</taxon>
        <taxon>Rutaceae</taxon>
        <taxon>Aurantioideae</taxon>
        <taxon>Citrus</taxon>
    </lineage>
</organism>
<dbReference type="Gene3D" id="1.20.58.760">
    <property type="entry name" value="Peptidase M41"/>
    <property type="match status" value="1"/>
</dbReference>
<dbReference type="AlphaFoldDB" id="A0AAP0MNQ7"/>
<dbReference type="SUPFAM" id="SSF140990">
    <property type="entry name" value="FtsH protease domain-like"/>
    <property type="match status" value="1"/>
</dbReference>
<proteinExistence type="predicted"/>
<dbReference type="GO" id="GO:0005524">
    <property type="term" value="F:ATP binding"/>
    <property type="evidence" value="ECO:0007669"/>
    <property type="project" value="InterPro"/>
</dbReference>
<dbReference type="InterPro" id="IPR037219">
    <property type="entry name" value="Peptidase_M41-like"/>
</dbReference>
<dbReference type="EMBL" id="JBCGBO010000003">
    <property type="protein sequence ID" value="KAK9215452.1"/>
    <property type="molecule type" value="Genomic_DNA"/>
</dbReference>
<dbReference type="PANTHER" id="PTHR33471:SF4">
    <property type="entry name" value="T22H22.11 PROTEIN"/>
    <property type="match status" value="1"/>
</dbReference>
<evidence type="ECO:0000313" key="1">
    <source>
        <dbReference type="EMBL" id="KAK9215452.1"/>
    </source>
</evidence>
<name>A0AAP0MNQ7_9ROSI</name>
<keyword evidence="2" id="KW-1185">Reference proteome</keyword>
<dbReference type="GO" id="GO:0006508">
    <property type="term" value="P:proteolysis"/>
    <property type="evidence" value="ECO:0007669"/>
    <property type="project" value="InterPro"/>
</dbReference>
<sequence>MSFECGESSTALSSTVISFSREPKRKPSLSMYSALTCRLGGELAAAIGKEAEYSKRRRQALKRVDRELSRGNFKVALSLVKQLQRKPAGGLRSLGAAKLVPKRLSSLDELELDSKELLTLQALFDSVMESIERCNPFDSLDEAPSDTVESIVEDGSYVSLKEEDHFMCVQHEAGHFLTGYLLGVLPKGYEIPSAEALKQDDFAVGRVQFVGFDFLKEVADARKQKKDTGQVGSWAMQGNRGEISSKTLNNFSCVILGGLVAEHLAFGHSEGHYSNINKLDKVFQWLGYNKSEADSQVKWAALNTVLISHHHIQVRSRLAEAMALGRSIGSCIDSIENALSGELI</sequence>